<name>A0ABQ4EXB1_9ACTN</name>
<dbReference type="Pfam" id="PF01590">
    <property type="entry name" value="GAF"/>
    <property type="match status" value="1"/>
</dbReference>
<dbReference type="NCBIfam" id="TIGR00254">
    <property type="entry name" value="GGDEF"/>
    <property type="match status" value="1"/>
</dbReference>
<dbReference type="PROSITE" id="PS50887">
    <property type="entry name" value="GGDEF"/>
    <property type="match status" value="1"/>
</dbReference>
<feature type="transmembrane region" description="Helical" evidence="1">
    <location>
        <begin position="187"/>
        <end position="207"/>
    </location>
</feature>
<dbReference type="InterPro" id="IPR000160">
    <property type="entry name" value="GGDEF_dom"/>
</dbReference>
<dbReference type="InterPro" id="IPR035919">
    <property type="entry name" value="EAL_sf"/>
</dbReference>
<dbReference type="SMART" id="SM00065">
    <property type="entry name" value="GAF"/>
    <property type="match status" value="1"/>
</dbReference>
<feature type="transmembrane region" description="Helical" evidence="1">
    <location>
        <begin position="213"/>
        <end position="233"/>
    </location>
</feature>
<dbReference type="SUPFAM" id="SSF55073">
    <property type="entry name" value="Nucleotide cyclase"/>
    <property type="match status" value="1"/>
</dbReference>
<dbReference type="InterPro" id="IPR043128">
    <property type="entry name" value="Rev_trsase/Diguanyl_cyclase"/>
</dbReference>
<dbReference type="Gene3D" id="3.20.20.450">
    <property type="entry name" value="EAL domain"/>
    <property type="match status" value="1"/>
</dbReference>
<dbReference type="PANTHER" id="PTHR44757">
    <property type="entry name" value="DIGUANYLATE CYCLASE DGCP"/>
    <property type="match status" value="1"/>
</dbReference>
<evidence type="ECO:0000313" key="4">
    <source>
        <dbReference type="EMBL" id="GIG99310.1"/>
    </source>
</evidence>
<dbReference type="Pfam" id="PF00563">
    <property type="entry name" value="EAL"/>
    <property type="match status" value="1"/>
</dbReference>
<dbReference type="Pfam" id="PF00990">
    <property type="entry name" value="GGDEF"/>
    <property type="match status" value="1"/>
</dbReference>
<feature type="transmembrane region" description="Helical" evidence="1">
    <location>
        <begin position="82"/>
        <end position="106"/>
    </location>
</feature>
<dbReference type="SMART" id="SM00052">
    <property type="entry name" value="EAL"/>
    <property type="match status" value="1"/>
</dbReference>
<accession>A0ABQ4EXB1</accession>
<feature type="transmembrane region" description="Helical" evidence="1">
    <location>
        <begin position="48"/>
        <end position="70"/>
    </location>
</feature>
<dbReference type="Gene3D" id="3.30.70.270">
    <property type="match status" value="1"/>
</dbReference>
<evidence type="ECO:0000313" key="5">
    <source>
        <dbReference type="Proteomes" id="UP000621500"/>
    </source>
</evidence>
<dbReference type="SUPFAM" id="SSF141868">
    <property type="entry name" value="EAL domain-like"/>
    <property type="match status" value="1"/>
</dbReference>
<keyword evidence="5" id="KW-1185">Reference proteome</keyword>
<dbReference type="InterPro" id="IPR029016">
    <property type="entry name" value="GAF-like_dom_sf"/>
</dbReference>
<evidence type="ECO:0000259" key="3">
    <source>
        <dbReference type="PROSITE" id="PS50887"/>
    </source>
</evidence>
<dbReference type="InterPro" id="IPR052155">
    <property type="entry name" value="Biofilm_reg_signaling"/>
</dbReference>
<evidence type="ECO:0000259" key="2">
    <source>
        <dbReference type="PROSITE" id="PS50883"/>
    </source>
</evidence>
<sequence length="847" mass="91272">MGSGMPRGSSATRRSPEHAWLVTGPLGIFAVVLTVALGVLSKESTGEWALAALVLGLVLASEMPMFYIVIRRQTIPFTITEIPLLFALFVLPPLTVVLVFTLGSLIAQLRRRFAQPKLWFNVAKAAAASSLASLVVLALPEMRGFGPGTWGILSAAVGSHTLMTLVAVAALMMVIHDTSAGWEMIRSSGPGLITAAINVAVGLVIMLCLRTTWWSALLLVALGAALAVLYRSYSRFFRQHRTLADVYELTKAMSERGQDGTLADSLLGRVRAIMQAESATLWLPAQGRHPEVLLTARVEERGLLDISRTPVLARQRACEEGRTVAAGGRVGGDREVREALRGAGVKEVIVTPLRSGQAVIGSLEVVNRLGDTGHFTEADLPVFETIAAHTAVALENSRLVDRLRHDAYHDGLTNLPNRRRVSGALEEAVRVRAPNEVVALMLFDVAGLRQVNESVGHAAGDRVLVEVATRLRASAPSAALVGRVGSDEFVVTLRMESIDAALDLAAELREEIRDRMVFDVLVLDIDTVVGVAVHPDHGDDPATLLQRADLAVTRAKSAPDGIQLFSPGLESRSSRRLGLAGDLRRALDHAEVEVYYQPKVTLTDRRLVGVECLARWVHPAHGTVAPEDFVAVAEHTGQLPELTGLVLGEALRRSRDWTSGGNPLAVSVNISPRTLADQQFPALVQGMLAEYGVAPELLTLEIKEAGVLDGTERAVPGLRRLRDIGVRLAVDDFGTGHSSLSYLRRLPVNEVKVDRSFVQGMATDPVDLAIVNAVVTLSQQFGLAVVAEGVESELTLELLQDIGCQIGQGFLFSRPLPYERLEAWFAAQTESDAQPGPADVRRLRAVP</sequence>
<dbReference type="SUPFAM" id="SSF55781">
    <property type="entry name" value="GAF domain-like"/>
    <property type="match status" value="1"/>
</dbReference>
<dbReference type="InterPro" id="IPR029787">
    <property type="entry name" value="Nucleotide_cyclase"/>
</dbReference>
<dbReference type="EMBL" id="BONX01000044">
    <property type="protein sequence ID" value="GIG99310.1"/>
    <property type="molecule type" value="Genomic_DNA"/>
</dbReference>
<dbReference type="InterPro" id="IPR001633">
    <property type="entry name" value="EAL_dom"/>
</dbReference>
<reference evidence="4 5" key="1">
    <citation type="submission" date="2021-01" db="EMBL/GenBank/DDBJ databases">
        <title>Whole genome shotgun sequence of Plantactinospora mayteni NBRC 109088.</title>
        <authorList>
            <person name="Komaki H."/>
            <person name="Tamura T."/>
        </authorList>
    </citation>
    <scope>NUCLEOTIDE SEQUENCE [LARGE SCALE GENOMIC DNA]</scope>
    <source>
        <strain evidence="4 5">NBRC 109088</strain>
    </source>
</reference>
<organism evidence="4 5">
    <name type="scientific">Plantactinospora mayteni</name>
    <dbReference type="NCBI Taxonomy" id="566021"/>
    <lineage>
        <taxon>Bacteria</taxon>
        <taxon>Bacillati</taxon>
        <taxon>Actinomycetota</taxon>
        <taxon>Actinomycetes</taxon>
        <taxon>Micromonosporales</taxon>
        <taxon>Micromonosporaceae</taxon>
        <taxon>Plantactinospora</taxon>
    </lineage>
</organism>
<dbReference type="InterPro" id="IPR003018">
    <property type="entry name" value="GAF"/>
</dbReference>
<comment type="caution">
    <text evidence="4">The sequence shown here is derived from an EMBL/GenBank/DDBJ whole genome shotgun (WGS) entry which is preliminary data.</text>
</comment>
<dbReference type="PANTHER" id="PTHR44757:SF2">
    <property type="entry name" value="BIOFILM ARCHITECTURE MAINTENANCE PROTEIN MBAA"/>
    <property type="match status" value="1"/>
</dbReference>
<dbReference type="CDD" id="cd01949">
    <property type="entry name" value="GGDEF"/>
    <property type="match status" value="1"/>
</dbReference>
<keyword evidence="1" id="KW-0472">Membrane</keyword>
<feature type="transmembrane region" description="Helical" evidence="1">
    <location>
        <begin position="151"/>
        <end position="175"/>
    </location>
</feature>
<dbReference type="PROSITE" id="PS50883">
    <property type="entry name" value="EAL"/>
    <property type="match status" value="1"/>
</dbReference>
<dbReference type="CDD" id="cd01948">
    <property type="entry name" value="EAL"/>
    <property type="match status" value="1"/>
</dbReference>
<dbReference type="Gene3D" id="3.30.450.40">
    <property type="match status" value="1"/>
</dbReference>
<feature type="domain" description="EAL" evidence="2">
    <location>
        <begin position="576"/>
        <end position="829"/>
    </location>
</feature>
<feature type="domain" description="GGDEF" evidence="3">
    <location>
        <begin position="436"/>
        <end position="567"/>
    </location>
</feature>
<dbReference type="Proteomes" id="UP000621500">
    <property type="component" value="Unassembled WGS sequence"/>
</dbReference>
<keyword evidence="1" id="KW-0812">Transmembrane</keyword>
<proteinExistence type="predicted"/>
<dbReference type="SMART" id="SM00267">
    <property type="entry name" value="GGDEF"/>
    <property type="match status" value="1"/>
</dbReference>
<gene>
    <name evidence="4" type="ORF">Pma05_58830</name>
</gene>
<keyword evidence="1" id="KW-1133">Transmembrane helix</keyword>
<protein>
    <submittedName>
        <fullName evidence="4">Bifunctional diguanylate cyclase/phosphodiesterase</fullName>
    </submittedName>
</protein>
<feature type="transmembrane region" description="Helical" evidence="1">
    <location>
        <begin position="20"/>
        <end position="41"/>
    </location>
</feature>
<evidence type="ECO:0000256" key="1">
    <source>
        <dbReference type="SAM" id="Phobius"/>
    </source>
</evidence>